<keyword evidence="1" id="KW-0472">Membrane</keyword>
<dbReference type="AlphaFoldDB" id="A0A0A9C1J2"/>
<keyword evidence="1" id="KW-0812">Transmembrane</keyword>
<evidence type="ECO:0000256" key="1">
    <source>
        <dbReference type="SAM" id="Phobius"/>
    </source>
</evidence>
<protein>
    <submittedName>
        <fullName evidence="2">Uncharacterized protein</fullName>
    </submittedName>
</protein>
<evidence type="ECO:0000313" key="2">
    <source>
        <dbReference type="EMBL" id="JAD69441.1"/>
    </source>
</evidence>
<organism evidence="2">
    <name type="scientific">Arundo donax</name>
    <name type="common">Giant reed</name>
    <name type="synonym">Donax arundinaceus</name>
    <dbReference type="NCBI Taxonomy" id="35708"/>
    <lineage>
        <taxon>Eukaryota</taxon>
        <taxon>Viridiplantae</taxon>
        <taxon>Streptophyta</taxon>
        <taxon>Embryophyta</taxon>
        <taxon>Tracheophyta</taxon>
        <taxon>Spermatophyta</taxon>
        <taxon>Magnoliopsida</taxon>
        <taxon>Liliopsida</taxon>
        <taxon>Poales</taxon>
        <taxon>Poaceae</taxon>
        <taxon>PACMAD clade</taxon>
        <taxon>Arundinoideae</taxon>
        <taxon>Arundineae</taxon>
        <taxon>Arundo</taxon>
    </lineage>
</organism>
<accession>A0A0A9C1J2</accession>
<sequence>MFLLDTGSLVLLSVFWWRKHRFVFPFLSALDTVSAAWGAFPVLLALPAG</sequence>
<proteinExistence type="predicted"/>
<reference evidence="2" key="2">
    <citation type="journal article" date="2015" name="Data Brief">
        <title>Shoot transcriptome of the giant reed, Arundo donax.</title>
        <authorList>
            <person name="Barrero R.A."/>
            <person name="Guerrero F.D."/>
            <person name="Moolhuijzen P."/>
            <person name="Goolsby J.A."/>
            <person name="Tidwell J."/>
            <person name="Bellgard S.E."/>
            <person name="Bellgard M.I."/>
        </authorList>
    </citation>
    <scope>NUCLEOTIDE SEQUENCE</scope>
    <source>
        <tissue evidence="2">Shoot tissue taken approximately 20 cm above the soil surface</tissue>
    </source>
</reference>
<feature type="transmembrane region" description="Helical" evidence="1">
    <location>
        <begin position="22"/>
        <end position="46"/>
    </location>
</feature>
<keyword evidence="1" id="KW-1133">Transmembrane helix</keyword>
<dbReference type="EMBL" id="GBRH01228454">
    <property type="protein sequence ID" value="JAD69441.1"/>
    <property type="molecule type" value="Transcribed_RNA"/>
</dbReference>
<reference evidence="2" key="1">
    <citation type="submission" date="2014-09" db="EMBL/GenBank/DDBJ databases">
        <authorList>
            <person name="Magalhaes I.L.F."/>
            <person name="Oliveira U."/>
            <person name="Santos F.R."/>
            <person name="Vidigal T.H.D.A."/>
            <person name="Brescovit A.D."/>
            <person name="Santos A.J."/>
        </authorList>
    </citation>
    <scope>NUCLEOTIDE SEQUENCE</scope>
    <source>
        <tissue evidence="2">Shoot tissue taken approximately 20 cm above the soil surface</tissue>
    </source>
</reference>
<name>A0A0A9C1J2_ARUDO</name>